<keyword evidence="3" id="KW-1185">Reference proteome</keyword>
<sequence length="63" mass="6995">MSSIRVSAYGRRLANSSRFHIDRRVPRNRYTHAEVGGPSGKPAELTAPSMASTPDIDQRRLSI</sequence>
<evidence type="ECO:0000313" key="2">
    <source>
        <dbReference type="EMBL" id="OCH92065.1"/>
    </source>
</evidence>
<name>A0A8E2DL09_9APHY</name>
<evidence type="ECO:0000313" key="3">
    <source>
        <dbReference type="Proteomes" id="UP000250043"/>
    </source>
</evidence>
<accession>A0A8E2DL09</accession>
<protein>
    <submittedName>
        <fullName evidence="2">Uncharacterized protein</fullName>
    </submittedName>
</protein>
<organism evidence="2 3">
    <name type="scientific">Obba rivulosa</name>
    <dbReference type="NCBI Taxonomy" id="1052685"/>
    <lineage>
        <taxon>Eukaryota</taxon>
        <taxon>Fungi</taxon>
        <taxon>Dikarya</taxon>
        <taxon>Basidiomycota</taxon>
        <taxon>Agaricomycotina</taxon>
        <taxon>Agaricomycetes</taxon>
        <taxon>Polyporales</taxon>
        <taxon>Gelatoporiaceae</taxon>
        <taxon>Obba</taxon>
    </lineage>
</organism>
<dbReference type="AlphaFoldDB" id="A0A8E2DL09"/>
<dbReference type="Proteomes" id="UP000250043">
    <property type="component" value="Unassembled WGS sequence"/>
</dbReference>
<gene>
    <name evidence="2" type="ORF">OBBRIDRAFT_481452</name>
</gene>
<feature type="region of interest" description="Disordered" evidence="1">
    <location>
        <begin position="28"/>
        <end position="63"/>
    </location>
</feature>
<evidence type="ECO:0000256" key="1">
    <source>
        <dbReference type="SAM" id="MobiDB-lite"/>
    </source>
</evidence>
<reference evidence="2 3" key="1">
    <citation type="submission" date="2016-07" db="EMBL/GenBank/DDBJ databases">
        <title>Draft genome of the white-rot fungus Obba rivulosa 3A-2.</title>
        <authorList>
            <consortium name="DOE Joint Genome Institute"/>
            <person name="Miettinen O."/>
            <person name="Riley R."/>
            <person name="Acob R."/>
            <person name="Barry K."/>
            <person name="Cullen D."/>
            <person name="De Vries R."/>
            <person name="Hainaut M."/>
            <person name="Hatakka A."/>
            <person name="Henrissat B."/>
            <person name="Hilden K."/>
            <person name="Kuo R."/>
            <person name="Labutti K."/>
            <person name="Lipzen A."/>
            <person name="Makela M.R."/>
            <person name="Sandor L."/>
            <person name="Spatafora J.W."/>
            <person name="Grigoriev I.V."/>
            <person name="Hibbett D.S."/>
        </authorList>
    </citation>
    <scope>NUCLEOTIDE SEQUENCE [LARGE SCALE GENOMIC DNA]</scope>
    <source>
        <strain evidence="2 3">3A-2</strain>
    </source>
</reference>
<dbReference type="EMBL" id="KV722375">
    <property type="protein sequence ID" value="OCH92065.1"/>
    <property type="molecule type" value="Genomic_DNA"/>
</dbReference>
<proteinExistence type="predicted"/>